<evidence type="ECO:0000256" key="12">
    <source>
        <dbReference type="ARBA" id="ARBA00033413"/>
    </source>
</evidence>
<keyword evidence="6" id="KW-0547">Nucleotide-binding</keyword>
<evidence type="ECO:0000256" key="1">
    <source>
        <dbReference type="ARBA" id="ARBA00005051"/>
    </source>
</evidence>
<dbReference type="Proteomes" id="UP000678276">
    <property type="component" value="Unassembled WGS sequence"/>
</dbReference>
<dbReference type="RefSeq" id="WP_209595535.1">
    <property type="nucleotide sequence ID" value="NZ_JAGJCF010000013.1"/>
</dbReference>
<keyword evidence="15" id="KW-1185">Reference proteome</keyword>
<evidence type="ECO:0000256" key="2">
    <source>
        <dbReference type="ARBA" id="ARBA00005810"/>
    </source>
</evidence>
<gene>
    <name evidence="14" type="primary">folK</name>
    <name evidence="14" type="ORF">J6595_15730</name>
</gene>
<proteinExistence type="inferred from homology"/>
<evidence type="ECO:0000256" key="9">
    <source>
        <dbReference type="ARBA" id="ARBA00022909"/>
    </source>
</evidence>
<dbReference type="GO" id="GO:0003848">
    <property type="term" value="F:2-amino-4-hydroxy-6-hydroxymethyldihydropteridine diphosphokinase activity"/>
    <property type="evidence" value="ECO:0007669"/>
    <property type="project" value="UniProtKB-EC"/>
</dbReference>
<dbReference type="PANTHER" id="PTHR43071:SF1">
    <property type="entry name" value="2-AMINO-4-HYDROXY-6-HYDROXYMETHYLDIHYDROPTERIDINE PYROPHOSPHOKINASE"/>
    <property type="match status" value="1"/>
</dbReference>
<name>A0ABS4BJU8_9HYPH</name>
<comment type="function">
    <text evidence="10">Catalyzes the transfer of pyrophosphate from adenosine triphosphate (ATP) to 6-hydroxymethyl-7,8-dihydropterin, an enzymatic step in folate biosynthesis pathway.</text>
</comment>
<dbReference type="EMBL" id="JAGJCF010000013">
    <property type="protein sequence ID" value="MBP0617038.1"/>
    <property type="molecule type" value="Genomic_DNA"/>
</dbReference>
<keyword evidence="7" id="KW-0418">Kinase</keyword>
<dbReference type="InterPro" id="IPR035907">
    <property type="entry name" value="Hppk_sf"/>
</dbReference>
<keyword evidence="5 14" id="KW-0808">Transferase</keyword>
<evidence type="ECO:0000256" key="4">
    <source>
        <dbReference type="ARBA" id="ARBA00016218"/>
    </source>
</evidence>
<evidence type="ECO:0000259" key="13">
    <source>
        <dbReference type="PROSITE" id="PS00794"/>
    </source>
</evidence>
<comment type="similarity">
    <text evidence="2">Belongs to the HPPK family.</text>
</comment>
<keyword evidence="8" id="KW-0067">ATP-binding</keyword>
<dbReference type="SUPFAM" id="SSF55083">
    <property type="entry name" value="6-hydroxymethyl-7,8-dihydropterin pyrophosphokinase, HPPK"/>
    <property type="match status" value="1"/>
</dbReference>
<feature type="domain" description="7,8-dihydro-6-hydroxymethylpterin-pyrophosphokinase" evidence="13">
    <location>
        <begin position="89"/>
        <end position="100"/>
    </location>
</feature>
<accession>A0ABS4BJU8</accession>
<dbReference type="PANTHER" id="PTHR43071">
    <property type="entry name" value="2-AMINO-4-HYDROXY-6-HYDROXYMETHYLDIHYDROPTERIDINE PYROPHOSPHOKINASE"/>
    <property type="match status" value="1"/>
</dbReference>
<dbReference type="PROSITE" id="PS00794">
    <property type="entry name" value="HPPK"/>
    <property type="match status" value="1"/>
</dbReference>
<evidence type="ECO:0000313" key="14">
    <source>
        <dbReference type="EMBL" id="MBP0617038.1"/>
    </source>
</evidence>
<evidence type="ECO:0000256" key="5">
    <source>
        <dbReference type="ARBA" id="ARBA00022679"/>
    </source>
</evidence>
<reference evidence="14 15" key="1">
    <citation type="submission" date="2021-04" db="EMBL/GenBank/DDBJ databases">
        <title>Whole genome sequence of Jiella sp. KSK16Y-1.</title>
        <authorList>
            <person name="Tuo L."/>
        </authorList>
    </citation>
    <scope>NUCLEOTIDE SEQUENCE [LARGE SCALE GENOMIC DNA]</scope>
    <source>
        <strain evidence="14 15">KSK16Y-1</strain>
    </source>
</reference>
<evidence type="ECO:0000256" key="3">
    <source>
        <dbReference type="ARBA" id="ARBA00013253"/>
    </source>
</evidence>
<protein>
    <recommendedName>
        <fullName evidence="4">2-amino-4-hydroxy-6-hydroxymethyldihydropteridine pyrophosphokinase</fullName>
        <ecNumber evidence="3">2.7.6.3</ecNumber>
    </recommendedName>
    <alternativeName>
        <fullName evidence="11">6-hydroxymethyl-7,8-dihydropterin pyrophosphokinase</fullName>
    </alternativeName>
    <alternativeName>
        <fullName evidence="12">7,8-dihydro-6-hydroxymethylpterin-pyrophosphokinase</fullName>
    </alternativeName>
</protein>
<dbReference type="Pfam" id="PF01288">
    <property type="entry name" value="HPPK"/>
    <property type="match status" value="1"/>
</dbReference>
<evidence type="ECO:0000256" key="8">
    <source>
        <dbReference type="ARBA" id="ARBA00022840"/>
    </source>
</evidence>
<dbReference type="Gene3D" id="3.30.70.560">
    <property type="entry name" value="7,8-Dihydro-6-hydroxymethylpterin-pyrophosphokinase HPPK"/>
    <property type="match status" value="1"/>
</dbReference>
<dbReference type="InterPro" id="IPR000550">
    <property type="entry name" value="Hppk"/>
</dbReference>
<dbReference type="EC" id="2.7.6.3" evidence="3"/>
<dbReference type="NCBIfam" id="TIGR01498">
    <property type="entry name" value="folK"/>
    <property type="match status" value="1"/>
</dbReference>
<dbReference type="CDD" id="cd00483">
    <property type="entry name" value="HPPK"/>
    <property type="match status" value="1"/>
</dbReference>
<evidence type="ECO:0000256" key="7">
    <source>
        <dbReference type="ARBA" id="ARBA00022777"/>
    </source>
</evidence>
<evidence type="ECO:0000313" key="15">
    <source>
        <dbReference type="Proteomes" id="UP000678276"/>
    </source>
</evidence>
<comment type="pathway">
    <text evidence="1">Cofactor biosynthesis; tetrahydrofolate biosynthesis; 2-amino-4-hydroxy-6-hydroxymethyl-7,8-dihydropteridine diphosphate from 7,8-dihydroneopterin triphosphate: step 4/4.</text>
</comment>
<evidence type="ECO:0000256" key="10">
    <source>
        <dbReference type="ARBA" id="ARBA00029409"/>
    </source>
</evidence>
<sequence length="167" mass="18366">MTARAHLGLGGNLGDPASAMAAALRRIDARKDCTLGAVSRLFRTPPWGKIDQPDFLNACAAVDTELSPRALLELCLAIERDFKRVRSERWGPRTLDIDVLDYGGLAFHDDELTLPHPRIVERAFVLVPLLDIAPDLQIAGQQVADLAAAVDRGEITAVSDDRDWWKD</sequence>
<keyword evidence="9" id="KW-0289">Folate biosynthesis</keyword>
<organism evidence="14 15">
    <name type="scientific">Jiella mangrovi</name>
    <dbReference type="NCBI Taxonomy" id="2821407"/>
    <lineage>
        <taxon>Bacteria</taxon>
        <taxon>Pseudomonadati</taxon>
        <taxon>Pseudomonadota</taxon>
        <taxon>Alphaproteobacteria</taxon>
        <taxon>Hyphomicrobiales</taxon>
        <taxon>Aurantimonadaceae</taxon>
        <taxon>Jiella</taxon>
    </lineage>
</organism>
<evidence type="ECO:0000256" key="11">
    <source>
        <dbReference type="ARBA" id="ARBA00029766"/>
    </source>
</evidence>
<evidence type="ECO:0000256" key="6">
    <source>
        <dbReference type="ARBA" id="ARBA00022741"/>
    </source>
</evidence>
<comment type="caution">
    <text evidence="14">The sequence shown here is derived from an EMBL/GenBank/DDBJ whole genome shotgun (WGS) entry which is preliminary data.</text>
</comment>